<reference evidence="2 3" key="1">
    <citation type="submission" date="2024-01" db="EMBL/GenBank/DDBJ databases">
        <authorList>
            <person name="Alioto T."/>
            <person name="Alioto T."/>
            <person name="Gomez Garrido J."/>
        </authorList>
    </citation>
    <scope>NUCLEOTIDE SEQUENCE [LARGE SCALE GENOMIC DNA]</scope>
</reference>
<feature type="region of interest" description="Disordered" evidence="1">
    <location>
        <begin position="1"/>
        <end position="46"/>
    </location>
</feature>
<evidence type="ECO:0000313" key="3">
    <source>
        <dbReference type="Proteomes" id="UP001314229"/>
    </source>
</evidence>
<dbReference type="AlphaFoldDB" id="A0AAV1QHG0"/>
<proteinExistence type="predicted"/>
<feature type="non-terminal residue" evidence="2">
    <location>
        <position position="61"/>
    </location>
</feature>
<accession>A0AAV1QHG0</accession>
<evidence type="ECO:0000313" key="2">
    <source>
        <dbReference type="EMBL" id="CAK6982965.1"/>
    </source>
</evidence>
<protein>
    <submittedName>
        <fullName evidence="2">Uncharacterized protein</fullName>
    </submittedName>
</protein>
<dbReference type="Proteomes" id="UP001314229">
    <property type="component" value="Unassembled WGS sequence"/>
</dbReference>
<evidence type="ECO:0000256" key="1">
    <source>
        <dbReference type="SAM" id="MobiDB-lite"/>
    </source>
</evidence>
<comment type="caution">
    <text evidence="2">The sequence shown here is derived from an EMBL/GenBank/DDBJ whole genome shotgun (WGS) entry which is preliminary data.</text>
</comment>
<feature type="compositionally biased region" description="Basic residues" evidence="1">
    <location>
        <begin position="9"/>
        <end position="46"/>
    </location>
</feature>
<gene>
    <name evidence="2" type="ORF">FSCOSCO3_A001130</name>
</gene>
<name>A0AAV1QHG0_SCOSC</name>
<sequence>MSNQQHEEKKKKKKRKKKKKKNTVMKMKVKVKMFPRQQNRKKKMIRGRFPVLFPVTAAHRK</sequence>
<organism evidence="2 3">
    <name type="scientific">Scomber scombrus</name>
    <name type="common">Atlantic mackerel</name>
    <name type="synonym">Scomber vernalis</name>
    <dbReference type="NCBI Taxonomy" id="13677"/>
    <lineage>
        <taxon>Eukaryota</taxon>
        <taxon>Metazoa</taxon>
        <taxon>Chordata</taxon>
        <taxon>Craniata</taxon>
        <taxon>Vertebrata</taxon>
        <taxon>Euteleostomi</taxon>
        <taxon>Actinopterygii</taxon>
        <taxon>Neopterygii</taxon>
        <taxon>Teleostei</taxon>
        <taxon>Neoteleostei</taxon>
        <taxon>Acanthomorphata</taxon>
        <taxon>Pelagiaria</taxon>
        <taxon>Scombriformes</taxon>
        <taxon>Scombridae</taxon>
        <taxon>Scomber</taxon>
    </lineage>
</organism>
<dbReference type="EMBL" id="CAWUFR010001153">
    <property type="protein sequence ID" value="CAK6982965.1"/>
    <property type="molecule type" value="Genomic_DNA"/>
</dbReference>
<keyword evidence="3" id="KW-1185">Reference proteome</keyword>